<dbReference type="Proteomes" id="UP001185092">
    <property type="component" value="Unassembled WGS sequence"/>
</dbReference>
<dbReference type="PANTHER" id="PTHR30636">
    <property type="entry name" value="UPF0701 PROTEIN YICC"/>
    <property type="match status" value="1"/>
</dbReference>
<dbReference type="NCBIfam" id="TIGR00255">
    <property type="entry name" value="YicC/YloC family endoribonuclease"/>
    <property type="match status" value="1"/>
</dbReference>
<dbReference type="InterPro" id="IPR013551">
    <property type="entry name" value="YicC-like_C"/>
</dbReference>
<evidence type="ECO:0000313" key="9">
    <source>
        <dbReference type="Proteomes" id="UP001185092"/>
    </source>
</evidence>
<dbReference type="PANTHER" id="PTHR30636:SF3">
    <property type="entry name" value="UPF0701 PROTEIN YICC"/>
    <property type="match status" value="1"/>
</dbReference>
<keyword evidence="2" id="KW-0540">Nuclease</keyword>
<evidence type="ECO:0000256" key="3">
    <source>
        <dbReference type="ARBA" id="ARBA00022759"/>
    </source>
</evidence>
<dbReference type="AlphaFoldDB" id="A0AAE4BNW3"/>
<dbReference type="InterPro" id="IPR013527">
    <property type="entry name" value="YicC-like_N"/>
</dbReference>
<dbReference type="GO" id="GO:0004521">
    <property type="term" value="F:RNA endonuclease activity"/>
    <property type="evidence" value="ECO:0007669"/>
    <property type="project" value="InterPro"/>
</dbReference>
<dbReference type="EMBL" id="JAVDQD010000001">
    <property type="protein sequence ID" value="MDR6237279.1"/>
    <property type="molecule type" value="Genomic_DNA"/>
</dbReference>
<dbReference type="RefSeq" id="WP_309936729.1">
    <property type="nucleotide sequence ID" value="NZ_AP025305.1"/>
</dbReference>
<evidence type="ECO:0000313" key="8">
    <source>
        <dbReference type="EMBL" id="MDR6237279.1"/>
    </source>
</evidence>
<comment type="caution">
    <text evidence="8">The sequence shown here is derived from an EMBL/GenBank/DDBJ whole genome shotgun (WGS) entry which is preliminary data.</text>
</comment>
<evidence type="ECO:0000259" key="7">
    <source>
        <dbReference type="Pfam" id="PF08340"/>
    </source>
</evidence>
<evidence type="ECO:0000256" key="2">
    <source>
        <dbReference type="ARBA" id="ARBA00022722"/>
    </source>
</evidence>
<keyword evidence="9" id="KW-1185">Reference proteome</keyword>
<organism evidence="8 9">
    <name type="scientific">Aureibacter tunicatorum</name>
    <dbReference type="NCBI Taxonomy" id="866807"/>
    <lineage>
        <taxon>Bacteria</taxon>
        <taxon>Pseudomonadati</taxon>
        <taxon>Bacteroidota</taxon>
        <taxon>Cytophagia</taxon>
        <taxon>Cytophagales</taxon>
        <taxon>Persicobacteraceae</taxon>
        <taxon>Aureibacter</taxon>
    </lineage>
</organism>
<comment type="cofactor">
    <cofactor evidence="1">
        <name>a divalent metal cation</name>
        <dbReference type="ChEBI" id="CHEBI:60240"/>
    </cofactor>
</comment>
<evidence type="ECO:0000256" key="1">
    <source>
        <dbReference type="ARBA" id="ARBA00001968"/>
    </source>
</evidence>
<evidence type="ECO:0000259" key="6">
    <source>
        <dbReference type="Pfam" id="PF03755"/>
    </source>
</evidence>
<accession>A0AAE4BNW3</accession>
<dbReference type="Pfam" id="PF08340">
    <property type="entry name" value="YicC-like_C"/>
    <property type="match status" value="1"/>
</dbReference>
<dbReference type="GO" id="GO:0016787">
    <property type="term" value="F:hydrolase activity"/>
    <property type="evidence" value="ECO:0007669"/>
    <property type="project" value="UniProtKB-KW"/>
</dbReference>
<dbReference type="Pfam" id="PF03755">
    <property type="entry name" value="YicC-like_N"/>
    <property type="match status" value="1"/>
</dbReference>
<evidence type="ECO:0000256" key="5">
    <source>
        <dbReference type="ARBA" id="ARBA00035648"/>
    </source>
</evidence>
<reference evidence="8" key="1">
    <citation type="submission" date="2023-07" db="EMBL/GenBank/DDBJ databases">
        <title>Genomic Encyclopedia of Type Strains, Phase IV (KMG-IV): sequencing the most valuable type-strain genomes for metagenomic binning, comparative biology and taxonomic classification.</title>
        <authorList>
            <person name="Goeker M."/>
        </authorList>
    </citation>
    <scope>NUCLEOTIDE SEQUENCE</scope>
    <source>
        <strain evidence="8">DSM 26174</strain>
    </source>
</reference>
<protein>
    <submittedName>
        <fullName evidence="8">Uncharacterized protein (TIGR00255 family)</fullName>
    </submittedName>
</protein>
<sequence length="291" mass="33502">MIKSMTGYGTAQFENENCSVSVEIKSLNSKYLDANIKLPRIFMEKEIEVRNLLSEKLERGKIALIIDFSKKEDDTPRVEINDALFRKYYGDLERLADDVDAPKQELFKLAFQMPEVAVSKKDDGNAELWQNIRSAVIEAVGKCDEFRRHEGQTLAVKLTEYKDNIGALLEKVLTYEDERIETVKARISQNLTELKGRADVDQNRFEQELIYYIEKLDISEEKVRLRSHLDYLDQVLDAPKSNGKKIGFIGQEIGREINTIGSKANHSEIQRIVVQMKDELEKIKEQALNVL</sequence>
<proteinExistence type="inferred from homology"/>
<keyword evidence="4" id="KW-0378">Hydrolase</keyword>
<feature type="domain" description="Endoribonuclease YicC-like N-terminal" evidence="6">
    <location>
        <begin position="2"/>
        <end position="155"/>
    </location>
</feature>
<feature type="domain" description="Endoribonuclease YicC-like C-terminal" evidence="7">
    <location>
        <begin position="176"/>
        <end position="290"/>
    </location>
</feature>
<evidence type="ECO:0000256" key="4">
    <source>
        <dbReference type="ARBA" id="ARBA00022801"/>
    </source>
</evidence>
<dbReference type="InterPro" id="IPR005229">
    <property type="entry name" value="YicC/YloC-like"/>
</dbReference>
<comment type="similarity">
    <text evidence="5">Belongs to the YicC/YloC family.</text>
</comment>
<gene>
    <name evidence="8" type="ORF">HNQ88_000255</name>
</gene>
<name>A0AAE4BNW3_9BACT</name>
<keyword evidence="3" id="KW-0255">Endonuclease</keyword>